<dbReference type="Proteomes" id="UP000034407">
    <property type="component" value="Unassembled WGS sequence"/>
</dbReference>
<accession>A0A0M3DFD9</accession>
<organism evidence="4 5">
    <name type="scientific">Paraclostridium benzoelyticum</name>
    <dbReference type="NCBI Taxonomy" id="1629550"/>
    <lineage>
        <taxon>Bacteria</taxon>
        <taxon>Bacillati</taxon>
        <taxon>Bacillota</taxon>
        <taxon>Clostridia</taxon>
        <taxon>Peptostreptococcales</taxon>
        <taxon>Peptostreptococcaceae</taxon>
        <taxon>Paraclostridium</taxon>
    </lineage>
</organism>
<dbReference type="PANTHER" id="PTHR43800:SF1">
    <property type="entry name" value="PEPTIDYL-LYSINE N-ACETYLTRANSFERASE YJAB"/>
    <property type="match status" value="1"/>
</dbReference>
<dbReference type="InterPro" id="IPR016181">
    <property type="entry name" value="Acyl_CoA_acyltransferase"/>
</dbReference>
<dbReference type="SUPFAM" id="SSF55729">
    <property type="entry name" value="Acyl-CoA N-acyltransferases (Nat)"/>
    <property type="match status" value="1"/>
</dbReference>
<name>A0A0M3DFD9_9FIRM</name>
<dbReference type="NCBIfam" id="NF007853">
    <property type="entry name" value="PRK10562.1"/>
    <property type="match status" value="1"/>
</dbReference>
<dbReference type="AlphaFoldDB" id="A0A0M3DFD9"/>
<keyword evidence="2" id="KW-0012">Acyltransferase</keyword>
<evidence type="ECO:0000313" key="4">
    <source>
        <dbReference type="EMBL" id="KKY00194.1"/>
    </source>
</evidence>
<dbReference type="OrthoDB" id="88131at2"/>
<evidence type="ECO:0000313" key="5">
    <source>
        <dbReference type="Proteomes" id="UP000034407"/>
    </source>
</evidence>
<dbReference type="PROSITE" id="PS51186">
    <property type="entry name" value="GNAT"/>
    <property type="match status" value="1"/>
</dbReference>
<protein>
    <submittedName>
        <fullName evidence="4">Acetyltransferase</fullName>
    </submittedName>
</protein>
<evidence type="ECO:0000259" key="3">
    <source>
        <dbReference type="PROSITE" id="PS51186"/>
    </source>
</evidence>
<dbReference type="Gene3D" id="3.40.630.30">
    <property type="match status" value="1"/>
</dbReference>
<dbReference type="RefSeq" id="WP_046824057.1">
    <property type="nucleotide sequence ID" value="NZ_LBBT01000320.1"/>
</dbReference>
<dbReference type="PATRIC" id="fig|1629550.3.peg.2603"/>
<dbReference type="PANTHER" id="PTHR43800">
    <property type="entry name" value="PEPTIDYL-LYSINE N-ACETYLTRANSFERASE YJAB"/>
    <property type="match status" value="1"/>
</dbReference>
<dbReference type="InterPro" id="IPR000182">
    <property type="entry name" value="GNAT_dom"/>
</dbReference>
<proteinExistence type="predicted"/>
<sequence>MIRKLTNIDIDKIMDIWLESTVKAHNFISREYWENNYKVVKDVYIPIADTFVYEEEGETRGFISIINNEFIGALFVDVKFQGMGIGTKLIDFSVEKYKKLTLAVYKENKKSVEFYNRKGFEIIEEGLNEDSGYTEYIMKNKI</sequence>
<keyword evidence="5" id="KW-1185">Reference proteome</keyword>
<dbReference type="CDD" id="cd04301">
    <property type="entry name" value="NAT_SF"/>
    <property type="match status" value="1"/>
</dbReference>
<feature type="domain" description="N-acetyltransferase" evidence="3">
    <location>
        <begin position="1"/>
        <end position="142"/>
    </location>
</feature>
<comment type="caution">
    <text evidence="4">The sequence shown here is derived from an EMBL/GenBank/DDBJ whole genome shotgun (WGS) entry which is preliminary data.</text>
</comment>
<dbReference type="Pfam" id="PF13673">
    <property type="entry name" value="Acetyltransf_10"/>
    <property type="match status" value="1"/>
</dbReference>
<reference evidence="4 5" key="1">
    <citation type="submission" date="2015-04" db="EMBL/GenBank/DDBJ databases">
        <title>Microcin producing Clostridium sp. JC272T.</title>
        <authorList>
            <person name="Jyothsna T."/>
            <person name="Sasikala C."/>
            <person name="Ramana C."/>
        </authorList>
    </citation>
    <scope>NUCLEOTIDE SEQUENCE [LARGE SCALE GENOMIC DNA]</scope>
    <source>
        <strain evidence="4 5">JC272</strain>
    </source>
</reference>
<evidence type="ECO:0000256" key="1">
    <source>
        <dbReference type="ARBA" id="ARBA00022679"/>
    </source>
</evidence>
<evidence type="ECO:0000256" key="2">
    <source>
        <dbReference type="ARBA" id="ARBA00023315"/>
    </source>
</evidence>
<dbReference type="EMBL" id="LBBT01000320">
    <property type="protein sequence ID" value="KKY00194.1"/>
    <property type="molecule type" value="Genomic_DNA"/>
</dbReference>
<keyword evidence="1 4" id="KW-0808">Transferase</keyword>
<gene>
    <name evidence="4" type="ORF">VN21_15550</name>
</gene>
<dbReference type="GO" id="GO:0016747">
    <property type="term" value="F:acyltransferase activity, transferring groups other than amino-acyl groups"/>
    <property type="evidence" value="ECO:0007669"/>
    <property type="project" value="InterPro"/>
</dbReference>